<dbReference type="Gene3D" id="3.40.190.10">
    <property type="entry name" value="Periplasmic binding protein-like II"/>
    <property type="match status" value="1"/>
</dbReference>
<reference evidence="4 5" key="1">
    <citation type="submission" date="2019-11" db="EMBL/GenBank/DDBJ databases">
        <title>Whole genome sequencing identifies a novel species of the genus Arsenicicoccus isolated from human blood.</title>
        <authorList>
            <person name="Jeong J.H."/>
            <person name="Kweon O.J."/>
            <person name="Kim H.R."/>
            <person name="Kim T.-H."/>
            <person name="Ha S.-M."/>
            <person name="Lee M.-K."/>
        </authorList>
    </citation>
    <scope>NUCLEOTIDE SEQUENCE [LARGE SCALE GENOMIC DNA]</scope>
    <source>
        <strain evidence="4 5">MKL-02</strain>
    </source>
</reference>
<dbReference type="PANTHER" id="PTHR30290">
    <property type="entry name" value="PERIPLASMIC BINDING COMPONENT OF ABC TRANSPORTER"/>
    <property type="match status" value="1"/>
</dbReference>
<dbReference type="EMBL" id="WLVL01000023">
    <property type="protein sequence ID" value="MTB71684.1"/>
    <property type="molecule type" value="Genomic_DNA"/>
</dbReference>
<dbReference type="GO" id="GO:0015833">
    <property type="term" value="P:peptide transport"/>
    <property type="evidence" value="ECO:0007669"/>
    <property type="project" value="TreeGrafter"/>
</dbReference>
<dbReference type="PROSITE" id="PS51257">
    <property type="entry name" value="PROKAR_LIPOPROTEIN"/>
    <property type="match status" value="1"/>
</dbReference>
<dbReference type="PIRSF" id="PIRSF002741">
    <property type="entry name" value="MppA"/>
    <property type="match status" value="1"/>
</dbReference>
<evidence type="ECO:0000259" key="3">
    <source>
        <dbReference type="Pfam" id="PF00496"/>
    </source>
</evidence>
<dbReference type="RefSeq" id="WP_154593003.1">
    <property type="nucleotide sequence ID" value="NZ_WLVL01000023.1"/>
</dbReference>
<organism evidence="4 5">
    <name type="scientific">Arsenicicoccus cauae</name>
    <dbReference type="NCBI Taxonomy" id="2663847"/>
    <lineage>
        <taxon>Bacteria</taxon>
        <taxon>Bacillati</taxon>
        <taxon>Actinomycetota</taxon>
        <taxon>Actinomycetes</taxon>
        <taxon>Micrococcales</taxon>
        <taxon>Intrasporangiaceae</taxon>
        <taxon>Arsenicicoccus</taxon>
    </lineage>
</organism>
<protein>
    <submittedName>
        <fullName evidence="4">ABC transporter substrate-binding protein</fullName>
    </submittedName>
</protein>
<keyword evidence="1 2" id="KW-0732">Signal</keyword>
<dbReference type="CDD" id="cd08494">
    <property type="entry name" value="PBP2_NikA_DppA_OppA_like_6"/>
    <property type="match status" value="1"/>
</dbReference>
<dbReference type="Pfam" id="PF00496">
    <property type="entry name" value="SBP_bac_5"/>
    <property type="match status" value="1"/>
</dbReference>
<dbReference type="InterPro" id="IPR000914">
    <property type="entry name" value="SBP_5_dom"/>
</dbReference>
<dbReference type="SUPFAM" id="SSF53850">
    <property type="entry name" value="Periplasmic binding protein-like II"/>
    <property type="match status" value="1"/>
</dbReference>
<name>A0A6I3I658_9MICO</name>
<dbReference type="AlphaFoldDB" id="A0A6I3I658"/>
<dbReference type="Gene3D" id="3.90.76.10">
    <property type="entry name" value="Dipeptide-binding Protein, Domain 1"/>
    <property type="match status" value="1"/>
</dbReference>
<dbReference type="InterPro" id="IPR030678">
    <property type="entry name" value="Peptide/Ni-bd"/>
</dbReference>
<dbReference type="Gene3D" id="3.10.105.10">
    <property type="entry name" value="Dipeptide-binding Protein, Domain 3"/>
    <property type="match status" value="1"/>
</dbReference>
<comment type="caution">
    <text evidence="4">The sequence shown here is derived from an EMBL/GenBank/DDBJ whole genome shotgun (WGS) entry which is preliminary data.</text>
</comment>
<dbReference type="InterPro" id="IPR039424">
    <property type="entry name" value="SBP_5"/>
</dbReference>
<proteinExistence type="predicted"/>
<feature type="signal peptide" evidence="2">
    <location>
        <begin position="1"/>
        <end position="26"/>
    </location>
</feature>
<dbReference type="Proteomes" id="UP000431092">
    <property type="component" value="Unassembled WGS sequence"/>
</dbReference>
<keyword evidence="5" id="KW-1185">Reference proteome</keyword>
<dbReference type="PANTHER" id="PTHR30290:SF38">
    <property type="entry name" value="D,D-DIPEPTIDE-BINDING PERIPLASMIC PROTEIN DDPA-RELATED"/>
    <property type="match status" value="1"/>
</dbReference>
<feature type="domain" description="Solute-binding protein family 5" evidence="3">
    <location>
        <begin position="91"/>
        <end position="418"/>
    </location>
</feature>
<dbReference type="GO" id="GO:1904680">
    <property type="term" value="F:peptide transmembrane transporter activity"/>
    <property type="evidence" value="ECO:0007669"/>
    <property type="project" value="TreeGrafter"/>
</dbReference>
<evidence type="ECO:0000256" key="1">
    <source>
        <dbReference type="ARBA" id="ARBA00022729"/>
    </source>
</evidence>
<feature type="chain" id="PRO_5039487282" evidence="2">
    <location>
        <begin position="27"/>
        <end position="511"/>
    </location>
</feature>
<evidence type="ECO:0000256" key="2">
    <source>
        <dbReference type="SAM" id="SignalP"/>
    </source>
</evidence>
<evidence type="ECO:0000313" key="5">
    <source>
        <dbReference type="Proteomes" id="UP000431092"/>
    </source>
</evidence>
<gene>
    <name evidence="4" type="ORF">GGG17_06815</name>
</gene>
<accession>A0A6I3I658</accession>
<dbReference type="GO" id="GO:0043190">
    <property type="term" value="C:ATP-binding cassette (ABC) transporter complex"/>
    <property type="evidence" value="ECO:0007669"/>
    <property type="project" value="InterPro"/>
</dbReference>
<evidence type="ECO:0000313" key="4">
    <source>
        <dbReference type="EMBL" id="MTB71684.1"/>
    </source>
</evidence>
<dbReference type="GO" id="GO:0042597">
    <property type="term" value="C:periplasmic space"/>
    <property type="evidence" value="ECO:0007669"/>
    <property type="project" value="UniProtKB-ARBA"/>
</dbReference>
<sequence>MTQQFRRRALAAVATASVLALTACNAGSSSTGSSGSATGSGGGASGQSVAIGLVLEPTSMDFTRSDGAAIAQALLGNVYEGLVKVDEKGAIQPSLATSWTISPDRRTYTFDLVQGARFSNGAPLTADDVVFSINRVKTDWAVAVKRSMDVVSSATALSPTKVQVTLSRPSNSWLYAMTTRVGAVFSRTGVAELATTPVGTGPYTLGEWRRGDAIVLRRNDAYHGAKPYFGQVTLRYIKDAAALNNALLSGTIDVIGTVQSPESLQQFTTNDRYRVIEGTTNGEVMLTMNTSRPLLKDRAVRQAIRQAIDHRSLLQTCWAGHGTLLGAMVPPTDPWYQDLTGVAPFDRAKATQALKDAGAAGRTLRLRLPAAPYATTCGQVVKSDLEQAGLKVTIDQMDFPTWLSDVFKGADYDLTIVAHVEPRDIGRMFGNPDYYTRYDNKAVQAELAAADAGTEAQQVEHMKEVARLTAEDAASDVLFLMPNLVVADKDIQGLPTNAVGETLDLAHLSRS</sequence>